<dbReference type="SUPFAM" id="SSF48452">
    <property type="entry name" value="TPR-like"/>
    <property type="match status" value="1"/>
</dbReference>
<dbReference type="AlphaFoldDB" id="A0A9Q0BV40"/>
<dbReference type="InterPro" id="IPR013547">
    <property type="entry name" value="P4H_N"/>
</dbReference>
<keyword evidence="4" id="KW-1185">Reference proteome</keyword>
<evidence type="ECO:0000259" key="2">
    <source>
        <dbReference type="Pfam" id="PF08336"/>
    </source>
</evidence>
<evidence type="ECO:0000256" key="1">
    <source>
        <dbReference type="PROSITE-ProRule" id="PRU00339"/>
    </source>
</evidence>
<comment type="caution">
    <text evidence="3">The sequence shown here is derived from an EMBL/GenBank/DDBJ whole genome shotgun (WGS) entry which is preliminary data.</text>
</comment>
<dbReference type="InterPro" id="IPR011990">
    <property type="entry name" value="TPR-like_helical_dom_sf"/>
</dbReference>
<dbReference type="Pfam" id="PF08336">
    <property type="entry name" value="P4Ha_N"/>
    <property type="match status" value="1"/>
</dbReference>
<organism evidence="3 4">
    <name type="scientific">Drosophila gunungcola</name>
    <name type="common">fruit fly</name>
    <dbReference type="NCBI Taxonomy" id="103775"/>
    <lineage>
        <taxon>Eukaryota</taxon>
        <taxon>Metazoa</taxon>
        <taxon>Ecdysozoa</taxon>
        <taxon>Arthropoda</taxon>
        <taxon>Hexapoda</taxon>
        <taxon>Insecta</taxon>
        <taxon>Pterygota</taxon>
        <taxon>Neoptera</taxon>
        <taxon>Endopterygota</taxon>
        <taxon>Diptera</taxon>
        <taxon>Brachycera</taxon>
        <taxon>Muscomorpha</taxon>
        <taxon>Ephydroidea</taxon>
        <taxon>Drosophilidae</taxon>
        <taxon>Drosophila</taxon>
        <taxon>Sophophora</taxon>
    </lineage>
</organism>
<sequence>MHFDWQSWRMLMEEPLAEEQIDEIRDMLTHIPTKGEFMNSIKGAIDFQSGENPNSQTNREDLKLKALIDMATYHIQHESDNMSIVSSPVGSFSLIRHMQSDWTHWQLFLQEDPGKDEMESLISKNSYLPTKEDISEVCKNISSIIKAYDLHPQDFARRFLSGVQLNSMLSPRDCLQLADHSITNKDFNMSVQWLQVAISMLDNHSNQDRIHPLFHLNTADLYLKLAEVYVKQSLWPLALQTLDTALKSQPWNAKLLTMQEHLSSQILLDPPSSPDLSIRSNQYKLQGNRRLYCFYQRKKEYPFLL</sequence>
<accession>A0A9Q0BV40</accession>
<reference evidence="3" key="1">
    <citation type="journal article" date="2023" name="Genome Biol. Evol.">
        <title>Long-read-based Genome Assembly of Drosophila gunungcola Reveals Fewer Chemosensory Genes in Flower-breeding Species.</title>
        <authorList>
            <person name="Negi A."/>
            <person name="Liao B.Y."/>
            <person name="Yeh S.D."/>
        </authorList>
    </citation>
    <scope>NUCLEOTIDE SEQUENCE</scope>
    <source>
        <strain evidence="3">Sukarami</strain>
    </source>
</reference>
<dbReference type="GO" id="GO:0004656">
    <property type="term" value="F:procollagen-proline 4-dioxygenase activity"/>
    <property type="evidence" value="ECO:0007669"/>
    <property type="project" value="InterPro"/>
</dbReference>
<feature type="domain" description="Prolyl 4-hydroxylase N-terminal" evidence="2">
    <location>
        <begin position="65"/>
        <end position="161"/>
    </location>
</feature>
<feature type="repeat" description="TPR" evidence="1">
    <location>
        <begin position="219"/>
        <end position="252"/>
    </location>
</feature>
<evidence type="ECO:0000313" key="3">
    <source>
        <dbReference type="EMBL" id="KAI8045020.1"/>
    </source>
</evidence>
<feature type="non-terminal residue" evidence="3">
    <location>
        <position position="1"/>
    </location>
</feature>
<gene>
    <name evidence="3" type="ORF">M5D96_001197</name>
</gene>
<name>A0A9Q0BV40_9MUSC</name>
<keyword evidence="1" id="KW-0802">TPR repeat</keyword>
<dbReference type="GO" id="GO:0005783">
    <property type="term" value="C:endoplasmic reticulum"/>
    <property type="evidence" value="ECO:0007669"/>
    <property type="project" value="InterPro"/>
</dbReference>
<dbReference type="Proteomes" id="UP001059596">
    <property type="component" value="Chromosome 3R"/>
</dbReference>
<dbReference type="Gene3D" id="6.10.140.1460">
    <property type="match status" value="1"/>
</dbReference>
<protein>
    <recommendedName>
        <fullName evidence="2">Prolyl 4-hydroxylase N-terminal domain-containing protein</fullName>
    </recommendedName>
</protein>
<dbReference type="InterPro" id="IPR019734">
    <property type="entry name" value="TPR_rpt"/>
</dbReference>
<dbReference type="EMBL" id="JAMKOV010000001">
    <property type="protein sequence ID" value="KAI8045020.1"/>
    <property type="molecule type" value="Genomic_DNA"/>
</dbReference>
<proteinExistence type="predicted"/>
<dbReference type="PROSITE" id="PS50005">
    <property type="entry name" value="TPR"/>
    <property type="match status" value="1"/>
</dbReference>
<dbReference type="Gene3D" id="1.25.40.10">
    <property type="entry name" value="Tetratricopeptide repeat domain"/>
    <property type="match status" value="1"/>
</dbReference>
<evidence type="ECO:0000313" key="4">
    <source>
        <dbReference type="Proteomes" id="UP001059596"/>
    </source>
</evidence>